<name>A0ABW0XWK3_9ACTN</name>
<comment type="caution">
    <text evidence="2">The sequence shown here is derived from an EMBL/GenBank/DDBJ whole genome shotgun (WGS) entry which is preliminary data.</text>
</comment>
<evidence type="ECO:0000256" key="1">
    <source>
        <dbReference type="SAM" id="MobiDB-lite"/>
    </source>
</evidence>
<reference evidence="3" key="1">
    <citation type="journal article" date="2019" name="Int. J. Syst. Evol. Microbiol.">
        <title>The Global Catalogue of Microorganisms (GCM) 10K type strain sequencing project: providing services to taxonomists for standard genome sequencing and annotation.</title>
        <authorList>
            <consortium name="The Broad Institute Genomics Platform"/>
            <consortium name="The Broad Institute Genome Sequencing Center for Infectious Disease"/>
            <person name="Wu L."/>
            <person name="Ma J."/>
        </authorList>
    </citation>
    <scope>NUCLEOTIDE SEQUENCE [LARGE SCALE GENOMIC DNA]</scope>
    <source>
        <strain evidence="3">JCM 13852</strain>
    </source>
</reference>
<evidence type="ECO:0000313" key="2">
    <source>
        <dbReference type="EMBL" id="MFC5673604.1"/>
    </source>
</evidence>
<feature type="non-terminal residue" evidence="2">
    <location>
        <position position="1"/>
    </location>
</feature>
<evidence type="ECO:0000313" key="3">
    <source>
        <dbReference type="Proteomes" id="UP001596183"/>
    </source>
</evidence>
<gene>
    <name evidence="2" type="ORF">ACFP2V_26925</name>
</gene>
<dbReference type="Proteomes" id="UP001596183">
    <property type="component" value="Unassembled WGS sequence"/>
</dbReference>
<accession>A0ABW0XWK3</accession>
<dbReference type="EMBL" id="JBHSPC010000089">
    <property type="protein sequence ID" value="MFC5673604.1"/>
    <property type="molecule type" value="Genomic_DNA"/>
</dbReference>
<proteinExistence type="predicted"/>
<sequence>QAADEAGAPTWTLDTLTATTRAGGIDVHRSQVRRILRAEGVRRRRTPSWTTSKDPDFAPKERRSSGSVPTRRRAPR</sequence>
<feature type="region of interest" description="Disordered" evidence="1">
    <location>
        <begin position="38"/>
        <end position="76"/>
    </location>
</feature>
<organism evidence="2 3">
    <name type="scientific">Streptomyces incanus</name>
    <dbReference type="NCBI Taxonomy" id="887453"/>
    <lineage>
        <taxon>Bacteria</taxon>
        <taxon>Bacillati</taxon>
        <taxon>Actinomycetota</taxon>
        <taxon>Actinomycetes</taxon>
        <taxon>Kitasatosporales</taxon>
        <taxon>Streptomycetaceae</taxon>
        <taxon>Streptomyces</taxon>
    </lineage>
</organism>
<protein>
    <submittedName>
        <fullName evidence="2">Helix-turn-helix domain-containing protein</fullName>
    </submittedName>
</protein>
<feature type="compositionally biased region" description="Basic and acidic residues" evidence="1">
    <location>
        <begin position="53"/>
        <end position="64"/>
    </location>
</feature>
<keyword evidence="3" id="KW-1185">Reference proteome</keyword>